<evidence type="ECO:0000256" key="4">
    <source>
        <dbReference type="ARBA" id="ARBA00023163"/>
    </source>
</evidence>
<gene>
    <name evidence="8" type="ORF">RHTO0S_06e06920g</name>
</gene>
<evidence type="ECO:0000256" key="6">
    <source>
        <dbReference type="SAM" id="MobiDB-lite"/>
    </source>
</evidence>
<proteinExistence type="predicted"/>
<name>A0A061AW88_RHOTO</name>
<dbReference type="InterPro" id="IPR001138">
    <property type="entry name" value="Zn2Cys6_DnaBD"/>
</dbReference>
<dbReference type="PANTHER" id="PTHR31845">
    <property type="entry name" value="FINGER DOMAIN PROTEIN, PUTATIVE-RELATED"/>
    <property type="match status" value="1"/>
</dbReference>
<dbReference type="CDD" id="cd00067">
    <property type="entry name" value="GAL4"/>
    <property type="match status" value="1"/>
</dbReference>
<dbReference type="Gene3D" id="4.10.240.10">
    <property type="entry name" value="Zn(2)-C6 fungal-type DNA-binding domain"/>
    <property type="match status" value="1"/>
</dbReference>
<dbReference type="Pfam" id="PF00172">
    <property type="entry name" value="Zn_clus"/>
    <property type="match status" value="1"/>
</dbReference>
<dbReference type="InterPro" id="IPR051089">
    <property type="entry name" value="prtT"/>
</dbReference>
<evidence type="ECO:0000259" key="7">
    <source>
        <dbReference type="PROSITE" id="PS50048"/>
    </source>
</evidence>
<feature type="compositionally biased region" description="Polar residues" evidence="6">
    <location>
        <begin position="148"/>
        <end position="161"/>
    </location>
</feature>
<accession>A0A061AW88</accession>
<evidence type="ECO:0000256" key="3">
    <source>
        <dbReference type="ARBA" id="ARBA00023125"/>
    </source>
</evidence>
<feature type="region of interest" description="Disordered" evidence="6">
    <location>
        <begin position="1"/>
        <end position="40"/>
    </location>
</feature>
<feature type="domain" description="Zn(2)-C6 fungal-type" evidence="7">
    <location>
        <begin position="45"/>
        <end position="75"/>
    </location>
</feature>
<dbReference type="InterPro" id="IPR036864">
    <property type="entry name" value="Zn2-C6_fun-type_DNA-bd_sf"/>
</dbReference>
<dbReference type="OrthoDB" id="4454541at2759"/>
<dbReference type="EMBL" id="LK052941">
    <property type="protein sequence ID" value="CDR41836.1"/>
    <property type="molecule type" value="Genomic_DNA"/>
</dbReference>
<keyword evidence="2" id="KW-0805">Transcription regulation</keyword>
<dbReference type="GO" id="GO:0000981">
    <property type="term" value="F:DNA-binding transcription factor activity, RNA polymerase II-specific"/>
    <property type="evidence" value="ECO:0007669"/>
    <property type="project" value="InterPro"/>
</dbReference>
<keyword evidence="3" id="KW-0238">DNA-binding</keyword>
<dbReference type="GO" id="GO:0000976">
    <property type="term" value="F:transcription cis-regulatory region binding"/>
    <property type="evidence" value="ECO:0007669"/>
    <property type="project" value="TreeGrafter"/>
</dbReference>
<dbReference type="GO" id="GO:0008270">
    <property type="term" value="F:zinc ion binding"/>
    <property type="evidence" value="ECO:0007669"/>
    <property type="project" value="InterPro"/>
</dbReference>
<dbReference type="SUPFAM" id="SSF57701">
    <property type="entry name" value="Zn2/Cys6 DNA-binding domain"/>
    <property type="match status" value="1"/>
</dbReference>
<dbReference type="PROSITE" id="PS50048">
    <property type="entry name" value="ZN2_CY6_FUNGAL_2"/>
    <property type="match status" value="1"/>
</dbReference>
<feature type="region of interest" description="Disordered" evidence="6">
    <location>
        <begin position="129"/>
        <end position="181"/>
    </location>
</feature>
<evidence type="ECO:0000256" key="5">
    <source>
        <dbReference type="ARBA" id="ARBA00023242"/>
    </source>
</evidence>
<dbReference type="CDD" id="cd12148">
    <property type="entry name" value="fungal_TF_MHR"/>
    <property type="match status" value="1"/>
</dbReference>
<dbReference type="AlphaFoldDB" id="A0A061AW88"/>
<reference evidence="8" key="1">
    <citation type="journal article" date="2014" name="Genome Announc.">
        <title>Draft genome sequence of Rhodosporidium toruloides CECT1137, an oleaginous yeast of biotechnological interest.</title>
        <authorList>
            <person name="Morin N."/>
            <person name="Calcas X."/>
            <person name="Devillers H."/>
            <person name="Durrens P."/>
            <person name="Sherman D.J."/>
            <person name="Nicaud J.-M."/>
            <person name="Neuveglise C."/>
        </authorList>
    </citation>
    <scope>NUCLEOTIDE SEQUENCE</scope>
    <source>
        <strain evidence="8">CECT1137</strain>
    </source>
</reference>
<evidence type="ECO:0000256" key="1">
    <source>
        <dbReference type="ARBA" id="ARBA00004123"/>
    </source>
</evidence>
<organism evidence="8">
    <name type="scientific">Rhodotorula toruloides</name>
    <name type="common">Yeast</name>
    <name type="synonym">Rhodosporidium toruloides</name>
    <dbReference type="NCBI Taxonomy" id="5286"/>
    <lineage>
        <taxon>Eukaryota</taxon>
        <taxon>Fungi</taxon>
        <taxon>Dikarya</taxon>
        <taxon>Basidiomycota</taxon>
        <taxon>Pucciniomycotina</taxon>
        <taxon>Microbotryomycetes</taxon>
        <taxon>Sporidiobolales</taxon>
        <taxon>Sporidiobolaceae</taxon>
        <taxon>Rhodotorula</taxon>
    </lineage>
</organism>
<feature type="region of interest" description="Disordered" evidence="6">
    <location>
        <begin position="251"/>
        <end position="299"/>
    </location>
</feature>
<feature type="compositionally biased region" description="Basic and acidic residues" evidence="6">
    <location>
        <begin position="258"/>
        <end position="288"/>
    </location>
</feature>
<keyword evidence="4" id="KW-0804">Transcription</keyword>
<protein>
    <submittedName>
        <fullName evidence="8">RHTO0S06e06920g1_1</fullName>
    </submittedName>
</protein>
<evidence type="ECO:0000256" key="2">
    <source>
        <dbReference type="ARBA" id="ARBA00023015"/>
    </source>
</evidence>
<dbReference type="GO" id="GO:0005634">
    <property type="term" value="C:nucleus"/>
    <property type="evidence" value="ECO:0007669"/>
    <property type="project" value="UniProtKB-SubCell"/>
</dbReference>
<feature type="compositionally biased region" description="Low complexity" evidence="6">
    <location>
        <begin position="170"/>
        <end position="181"/>
    </location>
</feature>
<comment type="subcellular location">
    <subcellularLocation>
        <location evidence="1">Nucleus</location>
    </subcellularLocation>
</comment>
<dbReference type="PROSITE" id="PS00463">
    <property type="entry name" value="ZN2_CY6_FUNGAL_1"/>
    <property type="match status" value="1"/>
</dbReference>
<dbReference type="SMART" id="SM00066">
    <property type="entry name" value="GAL4"/>
    <property type="match status" value="1"/>
</dbReference>
<keyword evidence="5" id="KW-0539">Nucleus</keyword>
<dbReference type="PANTHER" id="PTHR31845:SF17">
    <property type="entry name" value="ZN(II)2CYS6 TRANSCRIPTION FACTOR (EUROFUNG)"/>
    <property type="match status" value="1"/>
</dbReference>
<sequence>MQGSPDAGPSALRITTPAPPPAETIATGAGSAEPERRKGTRGARACVRCRRIKKTCEGGSAPCVRCKQAGAECVFDKPASSVVEDAGLTRLSAIEAALATNERRMDTLVQQMGEVTNVLMEVVGRLKQYGGSQPGQSPAALPYPPNQVSPFGSGLDTSGFQHPTPPFGRPRPLSAGSPGLSSLPNLAAAAAFRTSPITSGSPGFPRPPSNPSSSQISALDALAHLASSNSPDVHRFASRVRAPISALQDAVAEMGDEAETKSDELLGEKPETMQKQETSQEKDDERPAKRSRVAVPTAPTSPDQFDLVAKGLIGDKEARALVLLWMKECANFCAVLDQNYDTYESLRKRSPFLFNTVLYTALRAQERCSAPSKELVAAAEETRRFARNQVFESKPSLESIQATMVLACYHQQPYILSGMALRLALAAKLDTSFEQLEAHGWHQTDEKARRLTAQLRTWIYIVTLNAQHERNLGVMSLMRQEDVDALVDRADRALSLPHAIGTDYRHIANLRLCSIVRVIMQDTAAMAQRPESTADQIAYFYEKAQLLNDWYTHYDQLIASYQPSPLAWARRSHSRMYHDAKLGLLASIFKQRLFDPPATETFEITRMAQEALSDARAALQMVLGSPVYRSGTQWSGYLLRTDMSFACLFLLKSGAAFPQLVDREQVAKDVQQVAELLSNVAGSQRYAAMLLAAREQYLERTAPPPEVSAVSDLATANGPPATSTANEHYAAQLPTLSQPLEHCSNGTLSAYSSIPVPANIPVGAAGSSSVPQTPFSALGLTGNGGGGAGMALMPGEMDFDWSIAMPQSLFDDSLLSQHDWMATVGNPPNWFDNL</sequence>
<evidence type="ECO:0000313" key="8">
    <source>
        <dbReference type="EMBL" id="CDR41836.1"/>
    </source>
</evidence>